<dbReference type="SUPFAM" id="SSF46785">
    <property type="entry name" value="Winged helix' DNA-binding domain"/>
    <property type="match status" value="1"/>
</dbReference>
<dbReference type="InterPro" id="IPR036390">
    <property type="entry name" value="WH_DNA-bd_sf"/>
</dbReference>
<dbReference type="Gene3D" id="1.10.10.10">
    <property type="entry name" value="Winged helix-like DNA-binding domain superfamily/Winged helix DNA-binding domain"/>
    <property type="match status" value="1"/>
</dbReference>
<evidence type="ECO:0000313" key="3">
    <source>
        <dbReference type="Proteomes" id="UP000272503"/>
    </source>
</evidence>
<reference evidence="2 3" key="1">
    <citation type="submission" date="2018-10" db="EMBL/GenBank/DDBJ databases">
        <authorList>
            <person name="Li J."/>
        </authorList>
    </citation>
    <scope>NUCLEOTIDE SEQUENCE [LARGE SCALE GENOMIC DNA]</scope>
    <source>
        <strain evidence="2 3">IF 016277</strain>
    </source>
</reference>
<feature type="compositionally biased region" description="Basic and acidic residues" evidence="1">
    <location>
        <begin position="128"/>
        <end position="141"/>
    </location>
</feature>
<proteinExistence type="predicted"/>
<dbReference type="Proteomes" id="UP000272503">
    <property type="component" value="Unassembled WGS sequence"/>
</dbReference>
<dbReference type="EMBL" id="RCUX01000018">
    <property type="protein sequence ID" value="RLP72306.1"/>
    <property type="molecule type" value="Genomic_DNA"/>
</dbReference>
<dbReference type="AlphaFoldDB" id="A0A3L6ZWB5"/>
<dbReference type="OrthoDB" id="3383452at2"/>
<keyword evidence="3" id="KW-1185">Reference proteome</keyword>
<comment type="caution">
    <text evidence="2">The sequence shown here is derived from an EMBL/GenBank/DDBJ whole genome shotgun (WGS) entry which is preliminary data.</text>
</comment>
<name>A0A3L6ZWB5_9MICO</name>
<dbReference type="RefSeq" id="WP_121649830.1">
    <property type="nucleotide sequence ID" value="NZ_RCUX01000018.1"/>
</dbReference>
<gene>
    <name evidence="2" type="ORF">D9V32_15545</name>
</gene>
<organism evidence="2 3">
    <name type="scientific">Mycetocola tolaasinivorans</name>
    <dbReference type="NCBI Taxonomy" id="76635"/>
    <lineage>
        <taxon>Bacteria</taxon>
        <taxon>Bacillati</taxon>
        <taxon>Actinomycetota</taxon>
        <taxon>Actinomycetes</taxon>
        <taxon>Micrococcales</taxon>
        <taxon>Microbacteriaceae</taxon>
        <taxon>Mycetocola</taxon>
    </lineage>
</organism>
<sequence>MPAAGWRSPRPRLNELWKEVDVSYKATAWAYELDLPSPRKFVLVALADFADEAGSCYPGQERLAAMTGLSESTVRRSIRDLESEGLLATKPRFEGGHRLSNRYLLSIGTQPVTLTGTNRSLTTSQPVTHDESTGHSDRGTIKEPSVNHQGGVAPSPTCGKHPQPTTEKCGPCGTARRLHDAYMLEVKAAAKAEREKPSPRNLGPALCITHYGYPLPCDRCAEDREEAAA</sequence>
<dbReference type="InterPro" id="IPR036388">
    <property type="entry name" value="WH-like_DNA-bd_sf"/>
</dbReference>
<evidence type="ECO:0000313" key="2">
    <source>
        <dbReference type="EMBL" id="RLP72306.1"/>
    </source>
</evidence>
<feature type="region of interest" description="Disordered" evidence="1">
    <location>
        <begin position="114"/>
        <end position="171"/>
    </location>
</feature>
<evidence type="ECO:0000256" key="1">
    <source>
        <dbReference type="SAM" id="MobiDB-lite"/>
    </source>
</evidence>
<protein>
    <submittedName>
        <fullName evidence="2">Helix-turn-helix domain-containing protein</fullName>
    </submittedName>
</protein>
<dbReference type="Pfam" id="PF13730">
    <property type="entry name" value="HTH_36"/>
    <property type="match status" value="1"/>
</dbReference>
<feature type="compositionally biased region" description="Polar residues" evidence="1">
    <location>
        <begin position="114"/>
        <end position="127"/>
    </location>
</feature>
<accession>A0A3L6ZWB5</accession>